<dbReference type="GO" id="GO:0000155">
    <property type="term" value="F:phosphorelay sensor kinase activity"/>
    <property type="evidence" value="ECO:0007669"/>
    <property type="project" value="InterPro"/>
</dbReference>
<dbReference type="EMBL" id="QKSB01000001">
    <property type="protein sequence ID" value="PZE18870.1"/>
    <property type="molecule type" value="Genomic_DNA"/>
</dbReference>
<dbReference type="InterPro" id="IPR011123">
    <property type="entry name" value="Y_Y_Y"/>
</dbReference>
<accession>A0A2W1N5K4</accession>
<evidence type="ECO:0000259" key="3">
    <source>
        <dbReference type="Pfam" id="PF07495"/>
    </source>
</evidence>
<dbReference type="RefSeq" id="WP_111061772.1">
    <property type="nucleotide sequence ID" value="NZ_JBHUCU010000007.1"/>
</dbReference>
<dbReference type="Proteomes" id="UP000249248">
    <property type="component" value="Unassembled WGS sequence"/>
</dbReference>
<proteinExistence type="predicted"/>
<dbReference type="OrthoDB" id="9809670at2"/>
<keyword evidence="1" id="KW-1133">Transmembrane helix</keyword>
<dbReference type="SUPFAM" id="SSF50998">
    <property type="entry name" value="Quinoprotein alcohol dehydrogenase-like"/>
    <property type="match status" value="1"/>
</dbReference>
<dbReference type="Pfam" id="PF06580">
    <property type="entry name" value="His_kinase"/>
    <property type="match status" value="1"/>
</dbReference>
<dbReference type="PANTHER" id="PTHR34220">
    <property type="entry name" value="SENSOR HISTIDINE KINASE YPDA"/>
    <property type="match status" value="1"/>
</dbReference>
<dbReference type="GO" id="GO:0016020">
    <property type="term" value="C:membrane"/>
    <property type="evidence" value="ECO:0007669"/>
    <property type="project" value="InterPro"/>
</dbReference>
<dbReference type="InterPro" id="IPR011110">
    <property type="entry name" value="Reg_prop"/>
</dbReference>
<dbReference type="InterPro" id="IPR015943">
    <property type="entry name" value="WD40/YVTN_repeat-like_dom_sf"/>
</dbReference>
<protein>
    <recommendedName>
        <fullName evidence="6">Signal transduction histidine kinase internal region domain-containing protein</fullName>
    </recommendedName>
</protein>
<dbReference type="InterPro" id="IPR036890">
    <property type="entry name" value="HATPase_C_sf"/>
</dbReference>
<dbReference type="PANTHER" id="PTHR34220:SF7">
    <property type="entry name" value="SENSOR HISTIDINE KINASE YPDA"/>
    <property type="match status" value="1"/>
</dbReference>
<dbReference type="AlphaFoldDB" id="A0A2W1N5K4"/>
<evidence type="ECO:0000259" key="2">
    <source>
        <dbReference type="Pfam" id="PF06580"/>
    </source>
</evidence>
<feature type="domain" description="Two component regulator three Y" evidence="3">
    <location>
        <begin position="667"/>
        <end position="725"/>
    </location>
</feature>
<name>A0A2W1N5K4_9FLAO</name>
<dbReference type="InterPro" id="IPR013783">
    <property type="entry name" value="Ig-like_fold"/>
</dbReference>
<keyword evidence="5" id="KW-1185">Reference proteome</keyword>
<evidence type="ECO:0008006" key="6">
    <source>
        <dbReference type="Google" id="ProtNLM"/>
    </source>
</evidence>
<dbReference type="Gene3D" id="3.30.565.10">
    <property type="entry name" value="Histidine kinase-like ATPase, C-terminal domain"/>
    <property type="match status" value="1"/>
</dbReference>
<sequence>MIFDKHNFFGLLLYLLSFNPAFSITYSSHHYSVENGLPSSEVYTVFKDSKGFIWFCTDRGVARYNGADFEIFNKKNGLLDNVVFYAMEDESGRIWFATYSGQIFYYNEGKIQPYAFNEKIKAEFGLILIESFYVDKAQTVYISRHGFGLIKIDKQGQITLKSDRTTNSIYLIENKVIKVINERIGSSTKSLTFNLKNGSKSILEIPNLVLINSNKSYWKSIIKGIHQEGALTTFSIWNKLYSFDGSKIEFLKEFDERILAINKLKGKYYIGLANGGLVVMNSQKPFQILTKYFNDYSICDIFYDRKYDGFWFSTLENGVYYISNFDHFSYTKNDGLQTNNLTSINGSDDVVLIGGLNGTLSVLNLKNNRISKVDIKSNKTAINKIIYDQYKNRFIIFKYNSFIYNQGKLTSLFDYSQPFILPYGKDSLITLFNNKEIPIKQKAFRDLHIKDLSEYGVLNNTIHYIRTTDAIQTADNRILIGSQLGIYELINRNLNKLYPENELLNSRVKKLANYDKKTILLATKGNGLVFFSDSSIYNIDAKKGLLSNDINALAVDENRDIWLGSSNGLNIIQTSGEIITITEREGLISNEINDIYVGKNKAYIATKKGLTVLDKRVIKKKLYDVPVYFKNVKLQDTTYYKLDTVISIGYNEPLIDISFIGIDLQHAKDIVYKYKLNADSKEWTYTKRSNLLFPDLASGTYSIELYASTNGINWSSKPALLKISVLFPFWETVSFKLIVGLTILICLVLLYYYLLRKVKNTEAIKRQIQSLKIEALNAQMNPHFIFNSLNSIQSFIINNDRKASNKYLSMFAQLMRKTLANSQEPTISLQKELDLIKIYLELENLRFNNQIETIIEKEPSIHATNVLIPTLLIQPLIENAIWHGIRPKNEKGKICIRIKKVEKYLFLFIEDNGIGILKSMEKSRLNHESKGTKLLTNRIELFAGFYHMQHDFKVKNATDKEGTIVEIKIPFIEK</sequence>
<dbReference type="InterPro" id="IPR050640">
    <property type="entry name" value="Bact_2-comp_sensor_kinase"/>
</dbReference>
<keyword evidence="1" id="KW-0472">Membrane</keyword>
<evidence type="ECO:0000256" key="1">
    <source>
        <dbReference type="SAM" id="Phobius"/>
    </source>
</evidence>
<dbReference type="InterPro" id="IPR010559">
    <property type="entry name" value="Sig_transdc_His_kin_internal"/>
</dbReference>
<dbReference type="Gene3D" id="2.130.10.10">
    <property type="entry name" value="YVTN repeat-like/Quinoprotein amine dehydrogenase"/>
    <property type="match status" value="2"/>
</dbReference>
<evidence type="ECO:0000313" key="5">
    <source>
        <dbReference type="Proteomes" id="UP000249248"/>
    </source>
</evidence>
<dbReference type="SUPFAM" id="SSF63829">
    <property type="entry name" value="Calcium-dependent phosphotriesterase"/>
    <property type="match status" value="1"/>
</dbReference>
<evidence type="ECO:0000313" key="4">
    <source>
        <dbReference type="EMBL" id="PZE18870.1"/>
    </source>
</evidence>
<dbReference type="Pfam" id="PF07494">
    <property type="entry name" value="Reg_prop"/>
    <property type="match status" value="2"/>
</dbReference>
<dbReference type="SUPFAM" id="SSF55874">
    <property type="entry name" value="ATPase domain of HSP90 chaperone/DNA topoisomerase II/histidine kinase"/>
    <property type="match status" value="1"/>
</dbReference>
<dbReference type="Gene3D" id="2.60.40.10">
    <property type="entry name" value="Immunoglobulins"/>
    <property type="match status" value="1"/>
</dbReference>
<reference evidence="4 5" key="1">
    <citation type="submission" date="2018-06" db="EMBL/GenBank/DDBJ databases">
        <title>The draft genome sequence of Crocinitomix sp. SM1701.</title>
        <authorList>
            <person name="Zhang X."/>
        </authorList>
    </citation>
    <scope>NUCLEOTIDE SEQUENCE [LARGE SCALE GENOMIC DNA]</scope>
    <source>
        <strain evidence="4 5">SM1701</strain>
    </source>
</reference>
<dbReference type="InterPro" id="IPR011047">
    <property type="entry name" value="Quinoprotein_ADH-like_sf"/>
</dbReference>
<gene>
    <name evidence="4" type="ORF">DNU06_03300</name>
</gene>
<feature type="domain" description="Signal transduction histidine kinase internal region" evidence="2">
    <location>
        <begin position="772"/>
        <end position="850"/>
    </location>
</feature>
<feature type="transmembrane region" description="Helical" evidence="1">
    <location>
        <begin position="733"/>
        <end position="755"/>
    </location>
</feature>
<organism evidence="4 5">
    <name type="scientific">Putridiphycobacter roseus</name>
    <dbReference type="NCBI Taxonomy" id="2219161"/>
    <lineage>
        <taxon>Bacteria</taxon>
        <taxon>Pseudomonadati</taxon>
        <taxon>Bacteroidota</taxon>
        <taxon>Flavobacteriia</taxon>
        <taxon>Flavobacteriales</taxon>
        <taxon>Crocinitomicaceae</taxon>
        <taxon>Putridiphycobacter</taxon>
    </lineage>
</organism>
<keyword evidence="1" id="KW-0812">Transmembrane</keyword>
<dbReference type="Pfam" id="PF07495">
    <property type="entry name" value="Y_Y_Y"/>
    <property type="match status" value="1"/>
</dbReference>
<comment type="caution">
    <text evidence="4">The sequence shown here is derived from an EMBL/GenBank/DDBJ whole genome shotgun (WGS) entry which is preliminary data.</text>
</comment>